<dbReference type="Proteomes" id="UP001500795">
    <property type="component" value="Unassembled WGS sequence"/>
</dbReference>
<comment type="caution">
    <text evidence="1">The sequence shown here is derived from an EMBL/GenBank/DDBJ whole genome shotgun (WGS) entry which is preliminary data.</text>
</comment>
<sequence length="64" mass="7148">MQQHGQQLKDLLSMTAHNGERPSLFLLIKLFASLNESMKILVQGKGLRLTDNDLTGQKCDHGNN</sequence>
<keyword evidence="2" id="KW-1185">Reference proteome</keyword>
<organism evidence="1 2">
    <name type="scientific">Zobellella aerophila</name>
    <dbReference type="NCBI Taxonomy" id="870480"/>
    <lineage>
        <taxon>Bacteria</taxon>
        <taxon>Pseudomonadati</taxon>
        <taxon>Pseudomonadota</taxon>
        <taxon>Gammaproteobacteria</taxon>
        <taxon>Aeromonadales</taxon>
        <taxon>Aeromonadaceae</taxon>
        <taxon>Zobellella</taxon>
    </lineage>
</organism>
<proteinExistence type="predicted"/>
<evidence type="ECO:0000313" key="1">
    <source>
        <dbReference type="EMBL" id="GAA3542478.1"/>
    </source>
</evidence>
<gene>
    <name evidence="1" type="ORF">GCM10022394_23020</name>
</gene>
<reference evidence="2" key="1">
    <citation type="journal article" date="2019" name="Int. J. Syst. Evol. Microbiol.">
        <title>The Global Catalogue of Microorganisms (GCM) 10K type strain sequencing project: providing services to taxonomists for standard genome sequencing and annotation.</title>
        <authorList>
            <consortium name="The Broad Institute Genomics Platform"/>
            <consortium name="The Broad Institute Genome Sequencing Center for Infectious Disease"/>
            <person name="Wu L."/>
            <person name="Ma J."/>
        </authorList>
    </citation>
    <scope>NUCLEOTIDE SEQUENCE [LARGE SCALE GENOMIC DNA]</scope>
    <source>
        <strain evidence="2">JCM 17110</strain>
    </source>
</reference>
<accession>A0ABP6W1Z1</accession>
<name>A0ABP6W1Z1_9GAMM</name>
<evidence type="ECO:0000313" key="2">
    <source>
        <dbReference type="Proteomes" id="UP001500795"/>
    </source>
</evidence>
<dbReference type="EMBL" id="BAABCX010000003">
    <property type="protein sequence ID" value="GAA3542478.1"/>
    <property type="molecule type" value="Genomic_DNA"/>
</dbReference>
<protein>
    <submittedName>
        <fullName evidence="1">Uncharacterized protein</fullName>
    </submittedName>
</protein>